<organism evidence="1 2">
    <name type="scientific">Cellulophaga fucicola</name>
    <dbReference type="NCBI Taxonomy" id="76595"/>
    <lineage>
        <taxon>Bacteria</taxon>
        <taxon>Pseudomonadati</taxon>
        <taxon>Bacteroidota</taxon>
        <taxon>Flavobacteriia</taxon>
        <taxon>Flavobacteriales</taxon>
        <taxon>Flavobacteriaceae</taxon>
        <taxon>Cellulophaga</taxon>
    </lineage>
</organism>
<evidence type="ECO:0000313" key="2">
    <source>
        <dbReference type="Proteomes" id="UP000183257"/>
    </source>
</evidence>
<dbReference type="EMBL" id="FPIY01000001">
    <property type="protein sequence ID" value="SFW22992.1"/>
    <property type="molecule type" value="Genomic_DNA"/>
</dbReference>
<dbReference type="STRING" id="76595.SAMN05660313_00645"/>
<gene>
    <name evidence="1" type="ORF">SAMN05660313_00645</name>
</gene>
<name>A0A1K1MIP3_9FLAO</name>
<proteinExistence type="predicted"/>
<dbReference type="AlphaFoldDB" id="A0A1K1MIP3"/>
<dbReference type="NCBIfam" id="TIGR01200">
    <property type="entry name" value="GLPGLI"/>
    <property type="match status" value="1"/>
</dbReference>
<reference evidence="2" key="1">
    <citation type="submission" date="2016-11" db="EMBL/GenBank/DDBJ databases">
        <authorList>
            <person name="Varghese N."/>
            <person name="Submissions S."/>
        </authorList>
    </citation>
    <scope>NUCLEOTIDE SEQUENCE [LARGE SCALE GENOMIC DNA]</scope>
    <source>
        <strain evidence="2">DSM 24786</strain>
    </source>
</reference>
<dbReference type="OrthoDB" id="1440774at2"/>
<protein>
    <submittedName>
        <fullName evidence="1">GLPGLI family protein</fullName>
    </submittedName>
</protein>
<sequence>MKEKVLSLIFITISSFYLFAQKDSVNIYQIEYERTLTIEEGGRPFIGVYELNKFVELNKSFYSKKSKSKITEVVTTDEDGDSRLTFTPTGKNITTLFKDYNNGTFYSKHEVAYKYFVVKDSLNVFNWSILNNTKEILGFKCQLATMDFRGRKYEAWFTTDLPVGGPYKYDGLPGMILEMKSIDNFISFKPIGIKNTKVKLAVLENPFDTKDALTWQDYKDLYKKKAIELLSYRPNENIGGVVSSRGGIELYIDEDDKEYNDALDKYHKKFSKN</sequence>
<dbReference type="RefSeq" id="WP_072302309.1">
    <property type="nucleotide sequence ID" value="NZ_FPIY01000001.1"/>
</dbReference>
<dbReference type="Pfam" id="PF22252">
    <property type="entry name" value="PNGase_F-II_N"/>
    <property type="match status" value="1"/>
</dbReference>
<dbReference type="InterPro" id="IPR005901">
    <property type="entry name" value="GLPGLI"/>
</dbReference>
<dbReference type="Proteomes" id="UP000183257">
    <property type="component" value="Unassembled WGS sequence"/>
</dbReference>
<accession>A0A1K1MIP3</accession>
<evidence type="ECO:0000313" key="1">
    <source>
        <dbReference type="EMBL" id="SFW22992.1"/>
    </source>
</evidence>
<keyword evidence="2" id="KW-1185">Reference proteome</keyword>